<dbReference type="InterPro" id="IPR038717">
    <property type="entry name" value="Tc1-like_DDE_dom"/>
</dbReference>
<dbReference type="OrthoDB" id="2142724at2759"/>
<dbReference type="PANTHER" id="PTHR46564:SF1">
    <property type="entry name" value="TRANSPOSASE"/>
    <property type="match status" value="1"/>
</dbReference>
<dbReference type="Proteomes" id="UP000053263">
    <property type="component" value="Unassembled WGS sequence"/>
</dbReference>
<accession>A0A0C9T872</accession>
<evidence type="ECO:0000259" key="1">
    <source>
        <dbReference type="Pfam" id="PF13358"/>
    </source>
</evidence>
<feature type="domain" description="Tc1-like transposase DDE" evidence="1">
    <location>
        <begin position="1"/>
        <end position="86"/>
    </location>
</feature>
<feature type="non-terminal residue" evidence="2">
    <location>
        <position position="141"/>
    </location>
</feature>
<dbReference type="Gene3D" id="3.30.420.10">
    <property type="entry name" value="Ribonuclease H-like superfamily/Ribonuclease H"/>
    <property type="match status" value="1"/>
</dbReference>
<protein>
    <recommendedName>
        <fullName evidence="1">Tc1-like transposase DDE domain-containing protein</fullName>
    </recommendedName>
</protein>
<proteinExistence type="predicted"/>
<dbReference type="HOGENOM" id="CLU_056788_10_2_1"/>
<reference evidence="2 3" key="1">
    <citation type="submission" date="2014-06" db="EMBL/GenBank/DDBJ databases">
        <title>Evolutionary Origins and Diversification of the Mycorrhizal Mutualists.</title>
        <authorList>
            <consortium name="DOE Joint Genome Institute"/>
            <consortium name="Mycorrhizal Genomics Consortium"/>
            <person name="Kohler A."/>
            <person name="Kuo A."/>
            <person name="Nagy L.G."/>
            <person name="Floudas D."/>
            <person name="Copeland A."/>
            <person name="Barry K.W."/>
            <person name="Cichocki N."/>
            <person name="Veneault-Fourrey C."/>
            <person name="LaButti K."/>
            <person name="Lindquist E.A."/>
            <person name="Lipzen A."/>
            <person name="Lundell T."/>
            <person name="Morin E."/>
            <person name="Murat C."/>
            <person name="Riley R."/>
            <person name="Ohm R."/>
            <person name="Sun H."/>
            <person name="Tunlid A."/>
            <person name="Henrissat B."/>
            <person name="Grigoriev I.V."/>
            <person name="Hibbett D.S."/>
            <person name="Martin F."/>
        </authorList>
    </citation>
    <scope>NUCLEOTIDE SEQUENCE [LARGE SCALE GENOMIC DNA]</scope>
    <source>
        <strain evidence="2 3">FD-325 SS-3</strain>
    </source>
</reference>
<keyword evidence="3" id="KW-1185">Reference proteome</keyword>
<dbReference type="GO" id="GO:0003676">
    <property type="term" value="F:nucleic acid binding"/>
    <property type="evidence" value="ECO:0007669"/>
    <property type="project" value="InterPro"/>
</dbReference>
<dbReference type="AlphaFoldDB" id="A0A0C9T872"/>
<dbReference type="EMBL" id="KN832571">
    <property type="protein sequence ID" value="KII84378.1"/>
    <property type="molecule type" value="Genomic_DNA"/>
</dbReference>
<name>A0A0C9T872_PLICR</name>
<evidence type="ECO:0000313" key="2">
    <source>
        <dbReference type="EMBL" id="KII84378.1"/>
    </source>
</evidence>
<gene>
    <name evidence="2" type="ORF">PLICRDRAFT_117848</name>
</gene>
<sequence length="141" mass="15967">YAWAPSGNRARRHDYFVRGRKYSILPALSLDGILHLDVQPRSYTSVLYNDFVSGLLDTMNPFPQRNSVVVMDNASIHKSQALQDLAFSAIKAWIRSNRDYVRGELTGEAACDPYTMLWNAVFSTVTPEKAEGWFRDSGYIA</sequence>
<evidence type="ECO:0000313" key="3">
    <source>
        <dbReference type="Proteomes" id="UP000053263"/>
    </source>
</evidence>
<organism evidence="2 3">
    <name type="scientific">Plicaturopsis crispa FD-325 SS-3</name>
    <dbReference type="NCBI Taxonomy" id="944288"/>
    <lineage>
        <taxon>Eukaryota</taxon>
        <taxon>Fungi</taxon>
        <taxon>Dikarya</taxon>
        <taxon>Basidiomycota</taxon>
        <taxon>Agaricomycotina</taxon>
        <taxon>Agaricomycetes</taxon>
        <taxon>Agaricomycetidae</taxon>
        <taxon>Amylocorticiales</taxon>
        <taxon>Amylocorticiaceae</taxon>
        <taxon>Plicatura</taxon>
        <taxon>Plicaturopsis crispa</taxon>
    </lineage>
</organism>
<dbReference type="InterPro" id="IPR036397">
    <property type="entry name" value="RNaseH_sf"/>
</dbReference>
<dbReference type="Pfam" id="PF13358">
    <property type="entry name" value="DDE_3"/>
    <property type="match status" value="1"/>
</dbReference>
<dbReference type="PANTHER" id="PTHR46564">
    <property type="entry name" value="TRANSPOSASE"/>
    <property type="match status" value="1"/>
</dbReference>